<feature type="domain" description="Cytidylate kinase" evidence="9">
    <location>
        <begin position="5"/>
        <end position="212"/>
    </location>
</feature>
<keyword evidence="5 8" id="KW-0067">ATP-binding</keyword>
<evidence type="ECO:0000313" key="11">
    <source>
        <dbReference type="Proteomes" id="UP000077623"/>
    </source>
</evidence>
<name>A0A1A9QEF9_9MOLU</name>
<dbReference type="InterPro" id="IPR027417">
    <property type="entry name" value="P-loop_NTPase"/>
</dbReference>
<reference evidence="11" key="1">
    <citation type="submission" date="2016-04" db="EMBL/GenBank/DDBJ databases">
        <authorList>
            <person name="Quiroz-Castaneda R.E."/>
            <person name="Martinez-Ocampo F."/>
        </authorList>
    </citation>
    <scope>NUCLEOTIDE SEQUENCE [LARGE SCALE GENOMIC DNA]</scope>
    <source>
        <strain evidence="11">INIFAP01</strain>
    </source>
</reference>
<evidence type="ECO:0000256" key="4">
    <source>
        <dbReference type="ARBA" id="ARBA00022777"/>
    </source>
</evidence>
<evidence type="ECO:0000256" key="3">
    <source>
        <dbReference type="ARBA" id="ARBA00022741"/>
    </source>
</evidence>
<evidence type="ECO:0000259" key="9">
    <source>
        <dbReference type="Pfam" id="PF02224"/>
    </source>
</evidence>
<feature type="binding site" evidence="8">
    <location>
        <begin position="9"/>
        <end position="17"/>
    </location>
    <ligand>
        <name>ATP</name>
        <dbReference type="ChEBI" id="CHEBI:30616"/>
    </ligand>
</feature>
<dbReference type="GO" id="GO:0005829">
    <property type="term" value="C:cytosol"/>
    <property type="evidence" value="ECO:0007669"/>
    <property type="project" value="TreeGrafter"/>
</dbReference>
<comment type="catalytic activity">
    <reaction evidence="7 8">
        <text>CMP + ATP = CDP + ADP</text>
        <dbReference type="Rhea" id="RHEA:11600"/>
        <dbReference type="ChEBI" id="CHEBI:30616"/>
        <dbReference type="ChEBI" id="CHEBI:58069"/>
        <dbReference type="ChEBI" id="CHEBI:60377"/>
        <dbReference type="ChEBI" id="CHEBI:456216"/>
        <dbReference type="EC" id="2.7.4.25"/>
    </reaction>
</comment>
<keyword evidence="3 8" id="KW-0547">Nucleotide-binding</keyword>
<dbReference type="STRING" id="432608.A6V39_02765"/>
<comment type="subcellular location">
    <subcellularLocation>
        <location evidence="8">Cytoplasm</location>
    </subcellularLocation>
</comment>
<evidence type="ECO:0000256" key="5">
    <source>
        <dbReference type="ARBA" id="ARBA00022840"/>
    </source>
</evidence>
<comment type="catalytic activity">
    <reaction evidence="6 8">
        <text>dCMP + ATP = dCDP + ADP</text>
        <dbReference type="Rhea" id="RHEA:25094"/>
        <dbReference type="ChEBI" id="CHEBI:30616"/>
        <dbReference type="ChEBI" id="CHEBI:57566"/>
        <dbReference type="ChEBI" id="CHEBI:58593"/>
        <dbReference type="ChEBI" id="CHEBI:456216"/>
        <dbReference type="EC" id="2.7.4.25"/>
    </reaction>
</comment>
<dbReference type="Pfam" id="PF02224">
    <property type="entry name" value="Cytidylate_kin"/>
    <property type="match status" value="1"/>
</dbReference>
<dbReference type="AlphaFoldDB" id="A0A1A9QEF9"/>
<dbReference type="InterPro" id="IPR003136">
    <property type="entry name" value="Cytidylate_kin"/>
</dbReference>
<dbReference type="RefSeq" id="WP_187150179.1">
    <property type="nucleotide sequence ID" value="NZ_LWUJ01000011.1"/>
</dbReference>
<dbReference type="EC" id="2.7.4.25" evidence="8"/>
<dbReference type="SUPFAM" id="SSF52540">
    <property type="entry name" value="P-loop containing nucleoside triphosphate hydrolases"/>
    <property type="match status" value="1"/>
</dbReference>
<evidence type="ECO:0000256" key="7">
    <source>
        <dbReference type="ARBA" id="ARBA00048478"/>
    </source>
</evidence>
<dbReference type="PANTHER" id="PTHR21299">
    <property type="entry name" value="CYTIDYLATE KINASE/PANTOATE-BETA-ALANINE LIGASE"/>
    <property type="match status" value="1"/>
</dbReference>
<sequence>MFFQIAIDGPSGVGKSSVARELSKELSYLHINTGLIFRGLAWYILRKSKTVEDALLELTKFKLFRFERNKWFLDEKEIELSEFSKGEVAKKASEIAKLREIRAYVLEIERSIALSENVIMEGRDIGTQVFPNAILKIFLTASKEVRVDRRYKELQNKNLLENKSIEDIAKEITERDKQDSSRELDPLKKAEDAIEINTDNKTIEEIIALIKELLLNKINPV</sequence>
<dbReference type="Gene3D" id="3.40.50.300">
    <property type="entry name" value="P-loop containing nucleotide triphosphate hydrolases"/>
    <property type="match status" value="1"/>
</dbReference>
<dbReference type="GO" id="GO:0005524">
    <property type="term" value="F:ATP binding"/>
    <property type="evidence" value="ECO:0007669"/>
    <property type="project" value="UniProtKB-UniRule"/>
</dbReference>
<evidence type="ECO:0000256" key="1">
    <source>
        <dbReference type="ARBA" id="ARBA00009427"/>
    </source>
</evidence>
<evidence type="ECO:0000256" key="2">
    <source>
        <dbReference type="ARBA" id="ARBA00022679"/>
    </source>
</evidence>
<keyword evidence="2 8" id="KW-0808">Transferase</keyword>
<proteinExistence type="inferred from homology"/>
<protein>
    <recommendedName>
        <fullName evidence="8">Cytidylate kinase</fullName>
        <shortName evidence="8">CK</shortName>
        <ecNumber evidence="8">2.7.4.25</ecNumber>
    </recommendedName>
    <alternativeName>
        <fullName evidence="8">Cytidine monophosphate kinase</fullName>
        <shortName evidence="8">CMP kinase</shortName>
    </alternativeName>
</protein>
<dbReference type="HAMAP" id="MF_00238">
    <property type="entry name" value="Cytidyl_kinase_type1"/>
    <property type="match status" value="1"/>
</dbReference>
<gene>
    <name evidence="8" type="primary">cmk</name>
    <name evidence="10" type="ORF">A6V39_02765</name>
</gene>
<dbReference type="PANTHER" id="PTHR21299:SF2">
    <property type="entry name" value="CYTIDYLATE KINASE"/>
    <property type="match status" value="1"/>
</dbReference>
<dbReference type="NCBIfam" id="TIGR00017">
    <property type="entry name" value="cmk"/>
    <property type="match status" value="1"/>
</dbReference>
<dbReference type="EMBL" id="LWUJ01000011">
    <property type="protein sequence ID" value="OAL10336.1"/>
    <property type="molecule type" value="Genomic_DNA"/>
</dbReference>
<comment type="similarity">
    <text evidence="1 8">Belongs to the cytidylate kinase family. Type 1 subfamily.</text>
</comment>
<comment type="caution">
    <text evidence="10">The sequence shown here is derived from an EMBL/GenBank/DDBJ whole genome shotgun (WGS) entry which is preliminary data.</text>
</comment>
<evidence type="ECO:0000313" key="10">
    <source>
        <dbReference type="EMBL" id="OAL10336.1"/>
    </source>
</evidence>
<evidence type="ECO:0000256" key="8">
    <source>
        <dbReference type="HAMAP-Rule" id="MF_00238"/>
    </source>
</evidence>
<dbReference type="GO" id="GO:0036431">
    <property type="term" value="F:dCMP kinase activity"/>
    <property type="evidence" value="ECO:0007669"/>
    <property type="project" value="InterPro"/>
</dbReference>
<evidence type="ECO:0000256" key="6">
    <source>
        <dbReference type="ARBA" id="ARBA00047615"/>
    </source>
</evidence>
<keyword evidence="4 8" id="KW-0418">Kinase</keyword>
<dbReference type="CDD" id="cd02020">
    <property type="entry name" value="CMPK"/>
    <property type="match status" value="1"/>
</dbReference>
<dbReference type="GO" id="GO:0015949">
    <property type="term" value="P:nucleobase-containing small molecule interconversion"/>
    <property type="evidence" value="ECO:0007669"/>
    <property type="project" value="TreeGrafter"/>
</dbReference>
<keyword evidence="11" id="KW-1185">Reference proteome</keyword>
<dbReference type="InterPro" id="IPR011994">
    <property type="entry name" value="Cytidylate_kinase_dom"/>
</dbReference>
<accession>A0A1A9QEF9</accession>
<dbReference type="Proteomes" id="UP000077623">
    <property type="component" value="Unassembled WGS sequence"/>
</dbReference>
<dbReference type="GO" id="GO:0036430">
    <property type="term" value="F:CMP kinase activity"/>
    <property type="evidence" value="ECO:0007669"/>
    <property type="project" value="RHEA"/>
</dbReference>
<organism evidence="10 11">
    <name type="scientific">Candidatus Mycoplasma haematobovis</name>
    <dbReference type="NCBI Taxonomy" id="432608"/>
    <lineage>
        <taxon>Bacteria</taxon>
        <taxon>Bacillati</taxon>
        <taxon>Mycoplasmatota</taxon>
        <taxon>Mollicutes</taxon>
        <taxon>Mycoplasmataceae</taxon>
        <taxon>Mycoplasma</taxon>
    </lineage>
</organism>
<keyword evidence="8" id="KW-0963">Cytoplasm</keyword>
<dbReference type="GO" id="GO:0006220">
    <property type="term" value="P:pyrimidine nucleotide metabolic process"/>
    <property type="evidence" value="ECO:0007669"/>
    <property type="project" value="UniProtKB-UniRule"/>
</dbReference>